<comment type="caution">
    <text evidence="2">The sequence shown here is derived from an EMBL/GenBank/DDBJ whole genome shotgun (WGS) entry which is preliminary data.</text>
</comment>
<gene>
    <name evidence="2" type="ORF">SASPL_139085</name>
</gene>
<dbReference type="SUPFAM" id="SSF53335">
    <property type="entry name" value="S-adenosyl-L-methionine-dependent methyltransferases"/>
    <property type="match status" value="1"/>
</dbReference>
<dbReference type="InterPro" id="IPR029063">
    <property type="entry name" value="SAM-dependent_MTases_sf"/>
</dbReference>
<sequence>MILSSTMSLDPSIFETTVPSRYITFTLPLTLPHLLLRAAVLDSPSPSASSTSSTAAIWVPPGRESDWIFSTFSGHLQLLLSSPTPLPLSRLILLGNPPSSPVPTSFNSTSPPPPPQNLAPLLLGLSPKSEFLGHSKIPEVPLLVYEDEVVKNSILEICNGPCVGEFLIENVELKFDDGVREFRRRLRFKRMPNFVQSQIRIRPKKDSILDNLDALEFELEKGVLVQPYLSPMVAGIAVIHRFMDGKSRPRALCLGVGGGALLGFLADHLNFEVDGVDEDEVVLEAAKRHFGLNNEFIHLFVEDGIRFIKKIANKYDIVMVDLDSSDVMSGVSAPPVEFVEGSVLRAAREVLRNEGVLIANVIPSSKMFYERLVCEVGELFEEVYEIDVGNEENLVLIAAKSGVGEGWDGEDSTFLNKLKLVVSCCYIDSIRRIAPSSFNRSRSKMGLKSKKKLAAKSSKKAAVQFSASKPKSEGADYLQC</sequence>
<proteinExistence type="predicted"/>
<reference evidence="2" key="1">
    <citation type="submission" date="2018-01" db="EMBL/GenBank/DDBJ databases">
        <authorList>
            <person name="Mao J.F."/>
        </authorList>
    </citation>
    <scope>NUCLEOTIDE SEQUENCE</scope>
    <source>
        <strain evidence="2">Huo1</strain>
        <tissue evidence="2">Leaf</tissue>
    </source>
</reference>
<dbReference type="PANTHER" id="PTHR43317">
    <property type="entry name" value="THERMOSPERMINE SYNTHASE ACAULIS5"/>
    <property type="match status" value="1"/>
</dbReference>
<accession>A0A8X8WUN2</accession>
<dbReference type="Proteomes" id="UP000298416">
    <property type="component" value="Unassembled WGS sequence"/>
</dbReference>
<reference evidence="2" key="2">
    <citation type="submission" date="2020-08" db="EMBL/GenBank/DDBJ databases">
        <title>Plant Genome Project.</title>
        <authorList>
            <person name="Zhang R.-G."/>
        </authorList>
    </citation>
    <scope>NUCLEOTIDE SEQUENCE</scope>
    <source>
        <strain evidence="2">Huo1</strain>
        <tissue evidence="2">Leaf</tissue>
    </source>
</reference>
<evidence type="ECO:0000313" key="3">
    <source>
        <dbReference type="Proteomes" id="UP000298416"/>
    </source>
</evidence>
<dbReference type="AlphaFoldDB" id="A0A8X8WUN2"/>
<dbReference type="EMBL" id="PNBA02000014">
    <property type="protein sequence ID" value="KAG6402210.1"/>
    <property type="molecule type" value="Genomic_DNA"/>
</dbReference>
<evidence type="ECO:0000256" key="1">
    <source>
        <dbReference type="ARBA" id="ARBA00023115"/>
    </source>
</evidence>
<keyword evidence="1" id="KW-0620">Polyamine biosynthesis</keyword>
<dbReference type="CDD" id="cd02440">
    <property type="entry name" value="AdoMet_MTases"/>
    <property type="match status" value="1"/>
</dbReference>
<name>A0A8X8WUN2_SALSN</name>
<dbReference type="GO" id="GO:0006596">
    <property type="term" value="P:polyamine biosynthetic process"/>
    <property type="evidence" value="ECO:0007669"/>
    <property type="project" value="UniProtKB-KW"/>
</dbReference>
<evidence type="ECO:0008006" key="4">
    <source>
        <dbReference type="Google" id="ProtNLM"/>
    </source>
</evidence>
<protein>
    <recommendedName>
        <fullName evidence="4">Methyltransferase-like protein 13</fullName>
    </recommendedName>
</protein>
<dbReference type="PANTHER" id="PTHR43317:SF1">
    <property type="entry name" value="THERMOSPERMINE SYNTHASE ACAULIS5"/>
    <property type="match status" value="1"/>
</dbReference>
<dbReference type="Gene3D" id="3.40.50.150">
    <property type="entry name" value="Vaccinia Virus protein VP39"/>
    <property type="match status" value="1"/>
</dbReference>
<keyword evidence="3" id="KW-1185">Reference proteome</keyword>
<dbReference type="Pfam" id="PF01564">
    <property type="entry name" value="Spermine_synth"/>
    <property type="match status" value="1"/>
</dbReference>
<organism evidence="2">
    <name type="scientific">Salvia splendens</name>
    <name type="common">Scarlet sage</name>
    <dbReference type="NCBI Taxonomy" id="180675"/>
    <lineage>
        <taxon>Eukaryota</taxon>
        <taxon>Viridiplantae</taxon>
        <taxon>Streptophyta</taxon>
        <taxon>Embryophyta</taxon>
        <taxon>Tracheophyta</taxon>
        <taxon>Spermatophyta</taxon>
        <taxon>Magnoliopsida</taxon>
        <taxon>eudicotyledons</taxon>
        <taxon>Gunneridae</taxon>
        <taxon>Pentapetalae</taxon>
        <taxon>asterids</taxon>
        <taxon>lamiids</taxon>
        <taxon>Lamiales</taxon>
        <taxon>Lamiaceae</taxon>
        <taxon>Nepetoideae</taxon>
        <taxon>Mentheae</taxon>
        <taxon>Salviinae</taxon>
        <taxon>Salvia</taxon>
        <taxon>Salvia subgen. Calosphace</taxon>
        <taxon>core Calosphace</taxon>
    </lineage>
</organism>
<evidence type="ECO:0000313" key="2">
    <source>
        <dbReference type="EMBL" id="KAG6402210.1"/>
    </source>
</evidence>